<accession>A0AA40DTF8</accession>
<proteinExistence type="predicted"/>
<organism evidence="2 3">
    <name type="scientific">Lasiosphaeria miniovina</name>
    <dbReference type="NCBI Taxonomy" id="1954250"/>
    <lineage>
        <taxon>Eukaryota</taxon>
        <taxon>Fungi</taxon>
        <taxon>Dikarya</taxon>
        <taxon>Ascomycota</taxon>
        <taxon>Pezizomycotina</taxon>
        <taxon>Sordariomycetes</taxon>
        <taxon>Sordariomycetidae</taxon>
        <taxon>Sordariales</taxon>
        <taxon>Lasiosphaeriaceae</taxon>
        <taxon>Lasiosphaeria</taxon>
    </lineage>
</organism>
<dbReference type="EMBL" id="JAUIRO010000005">
    <property type="protein sequence ID" value="KAK0712806.1"/>
    <property type="molecule type" value="Genomic_DNA"/>
</dbReference>
<evidence type="ECO:0000313" key="3">
    <source>
        <dbReference type="Proteomes" id="UP001172101"/>
    </source>
</evidence>
<dbReference type="GeneID" id="85325507"/>
<sequence>MFVIAVLCFSAAICFGLFWFGENSGQCRLPLSCCVETSEAEGAETLTGVAPAYSRRKGRRLCTSLSRDSMCSTRVGRRWHGRLPRHGRDSWRRLGWCGAWYKAHKESFSRCISGHSIDHGASDILD</sequence>
<name>A0AA40DTF8_9PEZI</name>
<keyword evidence="1" id="KW-0732">Signal</keyword>
<feature type="chain" id="PRO_5041410217" description="Secreted protein" evidence="1">
    <location>
        <begin position="17"/>
        <end position="126"/>
    </location>
</feature>
<comment type="caution">
    <text evidence="2">The sequence shown here is derived from an EMBL/GenBank/DDBJ whole genome shotgun (WGS) entry which is preliminary data.</text>
</comment>
<evidence type="ECO:0000313" key="2">
    <source>
        <dbReference type="EMBL" id="KAK0712806.1"/>
    </source>
</evidence>
<reference evidence="2" key="1">
    <citation type="submission" date="2023-06" db="EMBL/GenBank/DDBJ databases">
        <title>Genome-scale phylogeny and comparative genomics of the fungal order Sordariales.</title>
        <authorList>
            <consortium name="Lawrence Berkeley National Laboratory"/>
            <person name="Hensen N."/>
            <person name="Bonometti L."/>
            <person name="Westerberg I."/>
            <person name="Brannstrom I.O."/>
            <person name="Guillou S."/>
            <person name="Cros-Aarteil S."/>
            <person name="Calhoun S."/>
            <person name="Haridas S."/>
            <person name="Kuo A."/>
            <person name="Mondo S."/>
            <person name="Pangilinan J."/>
            <person name="Riley R."/>
            <person name="LaButti K."/>
            <person name="Andreopoulos B."/>
            <person name="Lipzen A."/>
            <person name="Chen C."/>
            <person name="Yanf M."/>
            <person name="Daum C."/>
            <person name="Ng V."/>
            <person name="Clum A."/>
            <person name="Steindorff A."/>
            <person name="Ohm R."/>
            <person name="Martin F."/>
            <person name="Silar P."/>
            <person name="Natvig D."/>
            <person name="Lalanne C."/>
            <person name="Gautier V."/>
            <person name="Ament-velasquez S.L."/>
            <person name="Kruys A."/>
            <person name="Hutchinson M.I."/>
            <person name="Powell A.J."/>
            <person name="Barry K."/>
            <person name="Miller A.N."/>
            <person name="Grigoriev I.V."/>
            <person name="Debuchy R."/>
            <person name="Gladieux P."/>
            <person name="Thoren M.H."/>
            <person name="Johannesson H."/>
        </authorList>
    </citation>
    <scope>NUCLEOTIDE SEQUENCE</scope>
    <source>
        <strain evidence="2">SMH2392-1A</strain>
    </source>
</reference>
<dbReference type="Proteomes" id="UP001172101">
    <property type="component" value="Unassembled WGS sequence"/>
</dbReference>
<dbReference type="RefSeq" id="XP_060294129.1">
    <property type="nucleotide sequence ID" value="XM_060442237.1"/>
</dbReference>
<evidence type="ECO:0000256" key="1">
    <source>
        <dbReference type="SAM" id="SignalP"/>
    </source>
</evidence>
<dbReference type="AlphaFoldDB" id="A0AA40DTF8"/>
<feature type="signal peptide" evidence="1">
    <location>
        <begin position="1"/>
        <end position="16"/>
    </location>
</feature>
<evidence type="ECO:0008006" key="4">
    <source>
        <dbReference type="Google" id="ProtNLM"/>
    </source>
</evidence>
<keyword evidence="3" id="KW-1185">Reference proteome</keyword>
<gene>
    <name evidence="2" type="ORF">B0T26DRAFT_715312</name>
</gene>
<protein>
    <recommendedName>
        <fullName evidence="4">Secreted protein</fullName>
    </recommendedName>
</protein>